<sequence length="461" mass="52561">MTGLVPPKPAGNPKKLGPVARLVKSFHSSTAPLYAKSYSMKLGEVRLPRRTMYFVNQPDLVQKILLGDVDRYPKSDLMATMLELLLGESIFVSNGDLWRQQRRMMDPAFEGTRIKAIFPLMREAADAMAARFAEGAVGPDTQIDLEMTHVTADVIFRTIYSRPFTREEAEIIFENFERFQHLAWQHGVWTLAGVPQWLSIGRIRARRSAATIRELLHRPVRERLTAIDRGEEIPERDMLTSFIRAEDPETGKRFNERELVDQIGIMFLAGHETSASALAWALYLIAQCPDVQARMQAEADTVFADGPLAFEKMRRLPFTRDVFRETLRLYPPVAFIPRNATEAEKMRGKQILPGAILFVSPLLEHRHTEHWDDPDVFDPDRFSRAETKASEQKAYLPFSKGPRVCLGAAFALQEAVIILATMMRDWTVSPVEGHVPQPVARLTLRSENGIRLNLERRRRDD</sequence>
<dbReference type="InterPro" id="IPR001128">
    <property type="entry name" value="Cyt_P450"/>
</dbReference>
<evidence type="ECO:0000256" key="6">
    <source>
        <dbReference type="ARBA" id="ARBA00023033"/>
    </source>
</evidence>
<evidence type="ECO:0000256" key="8">
    <source>
        <dbReference type="RuleBase" id="RU000461"/>
    </source>
</evidence>
<comment type="similarity">
    <text evidence="1 8">Belongs to the cytochrome P450 family.</text>
</comment>
<evidence type="ECO:0000256" key="2">
    <source>
        <dbReference type="ARBA" id="ARBA00022617"/>
    </source>
</evidence>
<dbReference type="PROSITE" id="PS00086">
    <property type="entry name" value="CYTOCHROME_P450"/>
    <property type="match status" value="1"/>
</dbReference>
<evidence type="ECO:0000256" key="5">
    <source>
        <dbReference type="ARBA" id="ARBA00023004"/>
    </source>
</evidence>
<evidence type="ECO:0000256" key="7">
    <source>
        <dbReference type="PIRSR" id="PIRSR602401-1"/>
    </source>
</evidence>
<dbReference type="PRINTS" id="PR00463">
    <property type="entry name" value="EP450I"/>
</dbReference>
<feature type="binding site" description="axial binding residue" evidence="7">
    <location>
        <position position="405"/>
    </location>
    <ligand>
        <name>heme</name>
        <dbReference type="ChEBI" id="CHEBI:30413"/>
    </ligand>
    <ligandPart>
        <name>Fe</name>
        <dbReference type="ChEBI" id="CHEBI:18248"/>
    </ligandPart>
</feature>
<dbReference type="GO" id="GO:0020037">
    <property type="term" value="F:heme binding"/>
    <property type="evidence" value="ECO:0007669"/>
    <property type="project" value="InterPro"/>
</dbReference>
<gene>
    <name evidence="9" type="ORF">DFR46_0653</name>
</gene>
<evidence type="ECO:0000256" key="4">
    <source>
        <dbReference type="ARBA" id="ARBA00023002"/>
    </source>
</evidence>
<dbReference type="PANTHER" id="PTHR24291:SF50">
    <property type="entry name" value="BIFUNCTIONAL ALBAFLAVENONE MONOOXYGENASE_TERPENE SYNTHASE"/>
    <property type="match status" value="1"/>
</dbReference>
<reference evidence="9 10" key="1">
    <citation type="submission" date="2018-07" db="EMBL/GenBank/DDBJ databases">
        <title>Genomic Encyclopedia of Type Strains, Phase IV (KMG-IV): sequencing the most valuable type-strain genomes for metagenomic binning, comparative biology and taxonomic classification.</title>
        <authorList>
            <person name="Goeker M."/>
        </authorList>
    </citation>
    <scope>NUCLEOTIDE SEQUENCE [LARGE SCALE GENOMIC DNA]</scope>
    <source>
        <strain evidence="9 10">DSM 26725</strain>
    </source>
</reference>
<keyword evidence="4 8" id="KW-0560">Oxidoreductase</keyword>
<accession>A0A3D9FCW2</accession>
<evidence type="ECO:0000256" key="3">
    <source>
        <dbReference type="ARBA" id="ARBA00022723"/>
    </source>
</evidence>
<dbReference type="GO" id="GO:0016705">
    <property type="term" value="F:oxidoreductase activity, acting on paired donors, with incorporation or reduction of molecular oxygen"/>
    <property type="evidence" value="ECO:0007669"/>
    <property type="project" value="InterPro"/>
</dbReference>
<comment type="caution">
    <text evidence="9">The sequence shown here is derived from an EMBL/GenBank/DDBJ whole genome shotgun (WGS) entry which is preliminary data.</text>
</comment>
<dbReference type="PRINTS" id="PR00385">
    <property type="entry name" value="P450"/>
</dbReference>
<keyword evidence="6 8" id="KW-0503">Monooxygenase</keyword>
<proteinExistence type="inferred from homology"/>
<dbReference type="Pfam" id="PF00067">
    <property type="entry name" value="p450"/>
    <property type="match status" value="1"/>
</dbReference>
<dbReference type="GO" id="GO:0005506">
    <property type="term" value="F:iron ion binding"/>
    <property type="evidence" value="ECO:0007669"/>
    <property type="project" value="InterPro"/>
</dbReference>
<dbReference type="InterPro" id="IPR017972">
    <property type="entry name" value="Cyt_P450_CS"/>
</dbReference>
<dbReference type="InterPro" id="IPR036396">
    <property type="entry name" value="Cyt_P450_sf"/>
</dbReference>
<keyword evidence="2 7" id="KW-0349">Heme</keyword>
<dbReference type="AlphaFoldDB" id="A0A3D9FCW2"/>
<name>A0A3D9FCW2_9SPHN</name>
<dbReference type="InterPro" id="IPR050196">
    <property type="entry name" value="Cytochrome_P450_Monoox"/>
</dbReference>
<keyword evidence="3 7" id="KW-0479">Metal-binding</keyword>
<dbReference type="GO" id="GO:0004497">
    <property type="term" value="F:monooxygenase activity"/>
    <property type="evidence" value="ECO:0007669"/>
    <property type="project" value="UniProtKB-KW"/>
</dbReference>
<dbReference type="InterPro" id="IPR002401">
    <property type="entry name" value="Cyt_P450_E_grp-I"/>
</dbReference>
<dbReference type="SUPFAM" id="SSF48264">
    <property type="entry name" value="Cytochrome P450"/>
    <property type="match status" value="1"/>
</dbReference>
<organism evidence="9 10">
    <name type="scientific">Parasphingopyxis lamellibrachiae</name>
    <dbReference type="NCBI Taxonomy" id="680125"/>
    <lineage>
        <taxon>Bacteria</taxon>
        <taxon>Pseudomonadati</taxon>
        <taxon>Pseudomonadota</taxon>
        <taxon>Alphaproteobacteria</taxon>
        <taxon>Sphingomonadales</taxon>
        <taxon>Sphingomonadaceae</taxon>
        <taxon>Parasphingopyxis</taxon>
    </lineage>
</organism>
<dbReference type="RefSeq" id="WP_116235146.1">
    <property type="nucleotide sequence ID" value="NZ_QRDP01000004.1"/>
</dbReference>
<dbReference type="Gene3D" id="1.10.630.10">
    <property type="entry name" value="Cytochrome P450"/>
    <property type="match status" value="1"/>
</dbReference>
<keyword evidence="5 7" id="KW-0408">Iron</keyword>
<evidence type="ECO:0000313" key="10">
    <source>
        <dbReference type="Proteomes" id="UP000256310"/>
    </source>
</evidence>
<comment type="cofactor">
    <cofactor evidence="7">
        <name>heme</name>
        <dbReference type="ChEBI" id="CHEBI:30413"/>
    </cofactor>
</comment>
<evidence type="ECO:0000256" key="1">
    <source>
        <dbReference type="ARBA" id="ARBA00010617"/>
    </source>
</evidence>
<dbReference type="PANTHER" id="PTHR24291">
    <property type="entry name" value="CYTOCHROME P450 FAMILY 4"/>
    <property type="match status" value="1"/>
</dbReference>
<dbReference type="OrthoDB" id="9764248at2"/>
<keyword evidence="10" id="KW-1185">Reference proteome</keyword>
<dbReference type="EMBL" id="QRDP01000004">
    <property type="protein sequence ID" value="RED15654.1"/>
    <property type="molecule type" value="Genomic_DNA"/>
</dbReference>
<dbReference type="Proteomes" id="UP000256310">
    <property type="component" value="Unassembled WGS sequence"/>
</dbReference>
<evidence type="ECO:0000313" key="9">
    <source>
        <dbReference type="EMBL" id="RED15654.1"/>
    </source>
</evidence>
<protein>
    <submittedName>
        <fullName evidence="9">Cytochrome P450</fullName>
    </submittedName>
</protein>